<organism evidence="3">
    <name type="scientific">Geladintestivirus 1</name>
    <dbReference type="NCBI Taxonomy" id="3233133"/>
    <lineage>
        <taxon>Viruses</taxon>
        <taxon>Duplodnaviria</taxon>
        <taxon>Heunggongvirae</taxon>
        <taxon>Uroviricota</taxon>
        <taxon>Caudoviricetes</taxon>
        <taxon>Crassvirales</taxon>
    </lineage>
</organism>
<dbReference type="EMBL" id="PP965498">
    <property type="protein sequence ID" value="XCO00401.1"/>
    <property type="molecule type" value="Genomic_DNA"/>
</dbReference>
<sequence length="34" mass="4087">MKKGEAFDYYVDKFAEITYKNKINNLNNKTNDKK</sequence>
<name>A0AAU8MI44_9CAUD</name>
<evidence type="ECO:0000313" key="2">
    <source>
        <dbReference type="EMBL" id="XCO00401.1"/>
    </source>
</evidence>
<evidence type="ECO:0000313" key="1">
    <source>
        <dbReference type="EMBL" id="XCO00303.1"/>
    </source>
</evidence>
<reference evidence="3" key="1">
    <citation type="submission" date="2024-06" db="EMBL/GenBank/DDBJ databases">
        <title>Intestivirid acquisition increases across infancy in a wild primate population.</title>
        <authorList>
            <person name="Schneider-Creas I.A."/>
            <person name="Moya I.L."/>
            <person name="Chiou K.L."/>
            <person name="Baniel A."/>
            <person name="Azanaw Haile A."/>
            <person name="Kebede F."/>
            <person name="Abebe B."/>
            <person name="Snyder-Mackler N."/>
            <person name="Varsani A."/>
        </authorList>
    </citation>
    <scope>NUCLEOTIDE SEQUENCE</scope>
    <source>
        <strain evidence="1">Int_RNL_2016_0117_DIX</strain>
        <strain evidence="3">Int_RNL_2017_0546_COW</strain>
        <strain evidence="2">Int_RNL_2018_0945_COW</strain>
    </source>
</reference>
<protein>
    <submittedName>
        <fullName evidence="3">Uncharacterized protein</fullName>
    </submittedName>
</protein>
<dbReference type="EMBL" id="PP965497">
    <property type="protein sequence ID" value="XCO00303.1"/>
    <property type="molecule type" value="Genomic_DNA"/>
</dbReference>
<evidence type="ECO:0000313" key="3">
    <source>
        <dbReference type="EMBL" id="XCO00499.1"/>
    </source>
</evidence>
<accession>A0AAU8MI44</accession>
<dbReference type="EMBL" id="PP965499">
    <property type="protein sequence ID" value="XCO00499.1"/>
    <property type="molecule type" value="Genomic_DNA"/>
</dbReference>
<proteinExistence type="predicted"/>